<comment type="similarity">
    <text evidence="2">Belongs to the citrate synthase family.</text>
</comment>
<dbReference type="GO" id="GO:0036440">
    <property type="term" value="F:citrate synthase activity"/>
    <property type="evidence" value="ECO:0007669"/>
    <property type="project" value="UniProtKB-EC"/>
</dbReference>
<protein>
    <recommendedName>
        <fullName evidence="3">citrate synthase (unknown stereospecificity)</fullName>
        <ecNumber evidence="3">2.3.3.16</ecNumber>
    </recommendedName>
</protein>
<dbReference type="PRINTS" id="PR00143">
    <property type="entry name" value="CITRTSNTHASE"/>
</dbReference>
<evidence type="ECO:0000256" key="4">
    <source>
        <dbReference type="ARBA" id="ARBA00022679"/>
    </source>
</evidence>
<evidence type="ECO:0000313" key="5">
    <source>
        <dbReference type="EMBL" id="MDC7227139.1"/>
    </source>
</evidence>
<evidence type="ECO:0000313" key="6">
    <source>
        <dbReference type="Proteomes" id="UP001221217"/>
    </source>
</evidence>
<sequence>MNKYVETAIKNNQISPEHYKKFNVKRGLRNEDGSGVLVGLTGIGDVHGYIMDENEKIPVEGRLRYRGIDLRDICEGFQSDGRYGYEEVIFLLLFGQLPNRKEFNYFFDMLGQYRALPKGFTEDMILNTPSNNIMNKLSRSVLACYSFDDDPEDSSVGNILKQSIALISRFPTIVAHAYQAKSHYYDHNSLHLHTPDPQLGTAENFLSLIRPDQVYSKLEAETLDLCMVLHAEHGGGNNSAFTIHVVSSAMTDTYSTIAAGIGSLKGDRHGGANIKVHEMFVDIKENVKDWSNEKEIKDYIIKILNKEAYDKTGLLYGIGHAVYTISDPRAVLLKKKAEQLAKEKGMLDEYHLYEAVERLGIEAFQEYKNIDVPMSANVDFYSGFVYRMLNIPTDLYTPLFAIARISGWCAHRIEEIVKGGKIMRPAFKAVASRKSYLPIDERE</sequence>
<dbReference type="InterPro" id="IPR016142">
    <property type="entry name" value="Citrate_synth-like_lrg_a-sub"/>
</dbReference>
<keyword evidence="4" id="KW-0808">Transferase</keyword>
<dbReference type="GO" id="GO:0006099">
    <property type="term" value="P:tricarboxylic acid cycle"/>
    <property type="evidence" value="ECO:0007669"/>
    <property type="project" value="TreeGrafter"/>
</dbReference>
<dbReference type="GO" id="GO:0005829">
    <property type="term" value="C:cytosol"/>
    <property type="evidence" value="ECO:0007669"/>
    <property type="project" value="TreeGrafter"/>
</dbReference>
<evidence type="ECO:0000256" key="2">
    <source>
        <dbReference type="ARBA" id="ARBA00010566"/>
    </source>
</evidence>
<accession>A0AAJ1IFF1</accession>
<dbReference type="InterPro" id="IPR002020">
    <property type="entry name" value="Citrate_synthase"/>
</dbReference>
<dbReference type="Gene3D" id="1.10.580.10">
    <property type="entry name" value="Citrate Synthase, domain 1"/>
    <property type="match status" value="1"/>
</dbReference>
<dbReference type="AlphaFoldDB" id="A0AAJ1IFF1"/>
<name>A0AAJ1IFF1_9SPIO</name>
<dbReference type="GO" id="GO:0005975">
    <property type="term" value="P:carbohydrate metabolic process"/>
    <property type="evidence" value="ECO:0007669"/>
    <property type="project" value="TreeGrafter"/>
</dbReference>
<comment type="caution">
    <text evidence="5">The sequence shown here is derived from an EMBL/GenBank/DDBJ whole genome shotgun (WGS) entry which is preliminary data.</text>
</comment>
<dbReference type="InterPro" id="IPR016143">
    <property type="entry name" value="Citrate_synth-like_sm_a-sub"/>
</dbReference>
<evidence type="ECO:0000256" key="1">
    <source>
        <dbReference type="ARBA" id="ARBA00004751"/>
    </source>
</evidence>
<dbReference type="Pfam" id="PF00285">
    <property type="entry name" value="Citrate_synt"/>
    <property type="match status" value="1"/>
</dbReference>
<dbReference type="EC" id="2.3.3.16" evidence="3"/>
<dbReference type="Gene3D" id="1.10.230.10">
    <property type="entry name" value="Cytochrome P450-Terp, domain 2"/>
    <property type="match status" value="1"/>
</dbReference>
<dbReference type="InterPro" id="IPR036969">
    <property type="entry name" value="Citrate_synthase_sf"/>
</dbReference>
<dbReference type="PANTHER" id="PTHR11739:SF4">
    <property type="entry name" value="CITRATE SYNTHASE, PEROXISOMAL"/>
    <property type="match status" value="1"/>
</dbReference>
<dbReference type="SUPFAM" id="SSF48256">
    <property type="entry name" value="Citrate synthase"/>
    <property type="match status" value="1"/>
</dbReference>
<dbReference type="PANTHER" id="PTHR11739">
    <property type="entry name" value="CITRATE SYNTHASE"/>
    <property type="match status" value="1"/>
</dbReference>
<organism evidence="5 6">
    <name type="scientific">Candidatus Thalassospirochaeta sargassi</name>
    <dbReference type="NCBI Taxonomy" id="3119039"/>
    <lineage>
        <taxon>Bacteria</taxon>
        <taxon>Pseudomonadati</taxon>
        <taxon>Spirochaetota</taxon>
        <taxon>Spirochaetia</taxon>
        <taxon>Spirochaetales</taxon>
        <taxon>Spirochaetaceae</taxon>
        <taxon>Candidatus Thalassospirochaeta</taxon>
    </lineage>
</organism>
<dbReference type="Proteomes" id="UP001221217">
    <property type="component" value="Unassembled WGS sequence"/>
</dbReference>
<dbReference type="NCBIfam" id="NF010635">
    <property type="entry name" value="PRK14032.1"/>
    <property type="match status" value="1"/>
</dbReference>
<dbReference type="EMBL" id="JAQQAL010000022">
    <property type="protein sequence ID" value="MDC7227139.1"/>
    <property type="molecule type" value="Genomic_DNA"/>
</dbReference>
<proteinExistence type="inferred from homology"/>
<evidence type="ECO:0000256" key="3">
    <source>
        <dbReference type="ARBA" id="ARBA00012972"/>
    </source>
</evidence>
<gene>
    <name evidence="5" type="ORF">PQJ61_10295</name>
</gene>
<reference evidence="5 6" key="1">
    <citation type="submission" date="2022-12" db="EMBL/GenBank/DDBJ databases">
        <title>Metagenome assembled genome from gulf of manar.</title>
        <authorList>
            <person name="Kohli P."/>
            <person name="Pk S."/>
            <person name="Venkata Ramana C."/>
            <person name="Sasikala C."/>
        </authorList>
    </citation>
    <scope>NUCLEOTIDE SEQUENCE [LARGE SCALE GENOMIC DNA]</scope>
    <source>
        <strain evidence="5">JB008</strain>
    </source>
</reference>
<comment type="pathway">
    <text evidence="1">Carbohydrate metabolism; tricarboxylic acid cycle; isocitrate from oxaloacetate: step 1/2.</text>
</comment>